<evidence type="ECO:0000313" key="2">
    <source>
        <dbReference type="EMBL" id="KRN75371.1"/>
    </source>
</evidence>
<accession>A0A0R2JDH8</accession>
<keyword evidence="3" id="KW-1185">Reference proteome</keyword>
<organism evidence="2 3">
    <name type="scientific">Weissella kandleri</name>
    <dbReference type="NCBI Taxonomy" id="1616"/>
    <lineage>
        <taxon>Bacteria</taxon>
        <taxon>Bacillati</taxon>
        <taxon>Bacillota</taxon>
        <taxon>Bacilli</taxon>
        <taxon>Lactobacillales</taxon>
        <taxon>Lactobacillaceae</taxon>
        <taxon>Weissella</taxon>
    </lineage>
</organism>
<evidence type="ECO:0000259" key="1">
    <source>
        <dbReference type="Pfam" id="PF07179"/>
    </source>
</evidence>
<dbReference type="STRING" id="1616.IV73_GL000536"/>
<dbReference type="EMBL" id="JQBP01000002">
    <property type="protein sequence ID" value="KRN75371.1"/>
    <property type="molecule type" value="Genomic_DNA"/>
</dbReference>
<dbReference type="InterPro" id="IPR009839">
    <property type="entry name" value="SseB_N"/>
</dbReference>
<protein>
    <recommendedName>
        <fullName evidence="1">SseB protein N-terminal domain-containing protein</fullName>
    </recommendedName>
</protein>
<dbReference type="AlphaFoldDB" id="A0A0R2JDH8"/>
<sequence length="276" mass="31289">MIELNNAELLNALDHFRAKQTPKFQTEFELALLNAQFLTPVQVPAGAKRAADGTVTVEPGEPLQFVSLMDTDGEPILPIFTDDKNYQATPQPWEPDVMVVQFPFAQFVEMFKQDPTLNKLVMNPFSEEGMEITRENIEYMLEIYTQDGHQHVKTHYQESGETPELEIVTAENIPTSLQAELMGLADDMHGVISEMYMLWMKMPDGYFVGKADAPSKQPMQSLLILNGDSQVGLQQTLPKFEEKFDEIMGGTQQVQVLLIDQVPGLNMDEFEPFYVY</sequence>
<proteinExistence type="predicted"/>
<gene>
    <name evidence="2" type="ORF">IV73_GL000536</name>
</gene>
<dbReference type="Pfam" id="PF07179">
    <property type="entry name" value="SseB"/>
    <property type="match status" value="1"/>
</dbReference>
<dbReference type="PATRIC" id="fig|1616.3.peg.552"/>
<feature type="domain" description="SseB protein N-terminal" evidence="1">
    <location>
        <begin position="10"/>
        <end position="138"/>
    </location>
</feature>
<name>A0A0R2JDH8_9LACO</name>
<dbReference type="Proteomes" id="UP000051655">
    <property type="component" value="Unassembled WGS sequence"/>
</dbReference>
<comment type="caution">
    <text evidence="2">The sequence shown here is derived from an EMBL/GenBank/DDBJ whole genome shotgun (WGS) entry which is preliminary data.</text>
</comment>
<dbReference type="RefSeq" id="WP_057754376.1">
    <property type="nucleotide sequence ID" value="NZ_JQBP01000002.1"/>
</dbReference>
<reference evidence="2 3" key="1">
    <citation type="journal article" date="2015" name="Genome Announc.">
        <title>Expanding the biotechnology potential of lactobacilli through comparative genomics of 213 strains and associated genera.</title>
        <authorList>
            <person name="Sun Z."/>
            <person name="Harris H.M."/>
            <person name="McCann A."/>
            <person name="Guo C."/>
            <person name="Argimon S."/>
            <person name="Zhang W."/>
            <person name="Yang X."/>
            <person name="Jeffery I.B."/>
            <person name="Cooney J.C."/>
            <person name="Kagawa T.F."/>
            <person name="Liu W."/>
            <person name="Song Y."/>
            <person name="Salvetti E."/>
            <person name="Wrobel A."/>
            <person name="Rasinkangas P."/>
            <person name="Parkhill J."/>
            <person name="Rea M.C."/>
            <person name="O'Sullivan O."/>
            <person name="Ritari J."/>
            <person name="Douillard F.P."/>
            <person name="Paul Ross R."/>
            <person name="Yang R."/>
            <person name="Briner A.E."/>
            <person name="Felis G.E."/>
            <person name="de Vos W.M."/>
            <person name="Barrangou R."/>
            <person name="Klaenhammer T.R."/>
            <person name="Caufield P.W."/>
            <person name="Cui Y."/>
            <person name="Zhang H."/>
            <person name="O'Toole P.W."/>
        </authorList>
    </citation>
    <scope>NUCLEOTIDE SEQUENCE [LARGE SCALE GENOMIC DNA]</scope>
    <source>
        <strain evidence="2 3">DSM 20593</strain>
    </source>
</reference>
<dbReference type="OrthoDB" id="2149078at2"/>
<evidence type="ECO:0000313" key="3">
    <source>
        <dbReference type="Proteomes" id="UP000051655"/>
    </source>
</evidence>